<dbReference type="InterPro" id="IPR003029">
    <property type="entry name" value="S1_domain"/>
</dbReference>
<dbReference type="PROSITE" id="PS50126">
    <property type="entry name" value="S1"/>
    <property type="match status" value="1"/>
</dbReference>
<evidence type="ECO:0000313" key="3">
    <source>
        <dbReference type="EMBL" id="MCV9387219.1"/>
    </source>
</evidence>
<dbReference type="PANTHER" id="PTHR10724">
    <property type="entry name" value="30S RIBOSOMAL PROTEIN S1"/>
    <property type="match status" value="1"/>
</dbReference>
<dbReference type="Pfam" id="PF17674">
    <property type="entry name" value="HHH_9"/>
    <property type="match status" value="1"/>
</dbReference>
<dbReference type="SUPFAM" id="SSF50249">
    <property type="entry name" value="Nucleic acid-binding proteins"/>
    <property type="match status" value="1"/>
</dbReference>
<gene>
    <name evidence="3" type="ORF">N7U62_11125</name>
</gene>
<dbReference type="PANTHER" id="PTHR10724:SF10">
    <property type="entry name" value="S1 RNA-BINDING DOMAIN-CONTAINING PROTEIN 1"/>
    <property type="match status" value="1"/>
</dbReference>
<feature type="compositionally biased region" description="Basic and acidic residues" evidence="1">
    <location>
        <begin position="719"/>
        <end position="729"/>
    </location>
</feature>
<dbReference type="Gene3D" id="1.10.3500.10">
    <property type="entry name" value="Tex N-terminal region-like"/>
    <property type="match status" value="1"/>
</dbReference>
<dbReference type="SMART" id="SM00316">
    <property type="entry name" value="S1"/>
    <property type="match status" value="1"/>
</dbReference>
<sequence>MSQQHISKIASELNLSPSKVTATIALLDEGATVPFISRYRKEMTGSMDEVQVADVKDMIQRLRDLDKRREAILKSIDEQGKLTPELKKKIEATETLAVLEDIYLPYKPKRKTKASIAKEKGLEPLAEVLFKQGLDDPETLAEKYVSEEKEVADVDAALQGARDIIAEWVNENSEVRAAMRKLFLQEGVVKSTVMKGKEEEGQKYKDYFEWDEPLKGIPSHRLLAMRRGEKEMILSLDICPEEGRAIQLLEDKVLTGQNACAEQVKLAVSDCYKRLLKPSMETESRVESKKKADEEAIAVFSDNLRQLLLAPALGQKNVMAIDPGFRTGCKVVCLDRQGKLLEFEAIYPNAPQNRRLESGAVVKLFVEKHNIEAIAIGNGTASRETESFVRGLGLPSNIIIAMVNESGASIYSASQVAREEFPDQDVTVRGAVSIGRRMMDPLAELVKIDAKSIGVGQYQHDVDQNSLKGSLDDVVGSCVNGVGVELNTASKQLLTYVSGLGPQLADNIVKHREANGPFQSRKDLLEVPRMGAKAFEQAAGFLRIRNGKNILDRSAVHPERYKLVEKMAKDINASVESLMSDAEMRAKINPKNYVSEEVGLPTLEDIMKELDKPGRDPRDKYEVFSFQEGVNEMSDLKVGMKLPGIVTNITKFGAFVDVGVHQDGLVHVSQLSDNFVSDPSTVVKLQQQVMVTVTEVNIAQKRISLSLKSDPFGKAPANRNERKQNKKADQNVPDGDLQSKLAMLKGKFNS</sequence>
<dbReference type="InterPro" id="IPR018974">
    <property type="entry name" value="Tex-like_N"/>
</dbReference>
<dbReference type="RefSeq" id="WP_264138045.1">
    <property type="nucleotide sequence ID" value="NZ_JAOYOD010000001.1"/>
</dbReference>
<dbReference type="Gene3D" id="1.10.10.650">
    <property type="entry name" value="RuvA domain 2-like"/>
    <property type="match status" value="1"/>
</dbReference>
<dbReference type="SUPFAM" id="SSF158832">
    <property type="entry name" value="Tex N-terminal region-like"/>
    <property type="match status" value="1"/>
</dbReference>
<dbReference type="SUPFAM" id="SSF47781">
    <property type="entry name" value="RuvA domain 2-like"/>
    <property type="match status" value="2"/>
</dbReference>
<protein>
    <submittedName>
        <fullName evidence="3">RNA-binding transcriptional accessory protein</fullName>
    </submittedName>
</protein>
<dbReference type="InterPro" id="IPR006641">
    <property type="entry name" value="YqgF/RNaseH-like_dom"/>
</dbReference>
<dbReference type="InterPro" id="IPR012340">
    <property type="entry name" value="NA-bd_OB-fold"/>
</dbReference>
<organism evidence="3 4">
    <name type="scientific">Reichenbachiella ulvae</name>
    <dbReference type="NCBI Taxonomy" id="2980104"/>
    <lineage>
        <taxon>Bacteria</taxon>
        <taxon>Pseudomonadati</taxon>
        <taxon>Bacteroidota</taxon>
        <taxon>Cytophagia</taxon>
        <taxon>Cytophagales</taxon>
        <taxon>Reichenbachiellaceae</taxon>
        <taxon>Reichenbachiella</taxon>
    </lineage>
</organism>
<dbReference type="InterPro" id="IPR023319">
    <property type="entry name" value="Tex-like_HTH_dom_sf"/>
</dbReference>
<comment type="caution">
    <text evidence="3">The sequence shown here is derived from an EMBL/GenBank/DDBJ whole genome shotgun (WGS) entry which is preliminary data.</text>
</comment>
<dbReference type="SUPFAM" id="SSF53098">
    <property type="entry name" value="Ribonuclease H-like"/>
    <property type="match status" value="1"/>
</dbReference>
<dbReference type="InterPro" id="IPR023323">
    <property type="entry name" value="Tex-like_dom_sf"/>
</dbReference>
<proteinExistence type="predicted"/>
<dbReference type="InterPro" id="IPR044146">
    <property type="entry name" value="S1_Tex"/>
</dbReference>
<name>A0ABT3CUM7_9BACT</name>
<evidence type="ECO:0000313" key="4">
    <source>
        <dbReference type="Proteomes" id="UP001300692"/>
    </source>
</evidence>
<dbReference type="EMBL" id="JAOYOD010000001">
    <property type="protein sequence ID" value="MCV9387219.1"/>
    <property type="molecule type" value="Genomic_DNA"/>
</dbReference>
<dbReference type="InterPro" id="IPR012337">
    <property type="entry name" value="RNaseH-like_sf"/>
</dbReference>
<evidence type="ECO:0000256" key="1">
    <source>
        <dbReference type="SAM" id="MobiDB-lite"/>
    </source>
</evidence>
<evidence type="ECO:0000259" key="2">
    <source>
        <dbReference type="PROSITE" id="PS50126"/>
    </source>
</evidence>
<dbReference type="Pfam" id="PF12836">
    <property type="entry name" value="HHH_3"/>
    <property type="match status" value="1"/>
</dbReference>
<dbReference type="InterPro" id="IPR041692">
    <property type="entry name" value="HHH_9"/>
</dbReference>
<dbReference type="Gene3D" id="1.10.150.310">
    <property type="entry name" value="Tex RuvX-like domain-like"/>
    <property type="match status" value="1"/>
</dbReference>
<dbReference type="Gene3D" id="2.40.50.140">
    <property type="entry name" value="Nucleic acid-binding proteins"/>
    <property type="match status" value="1"/>
</dbReference>
<feature type="region of interest" description="Disordered" evidence="1">
    <location>
        <begin position="709"/>
        <end position="736"/>
    </location>
</feature>
<dbReference type="InterPro" id="IPR050437">
    <property type="entry name" value="Ribos_protein_bS1-like"/>
</dbReference>
<dbReference type="SMART" id="SM00732">
    <property type="entry name" value="YqgFc"/>
    <property type="match status" value="1"/>
</dbReference>
<dbReference type="Pfam" id="PF09371">
    <property type="entry name" value="Tex_N"/>
    <property type="match status" value="1"/>
</dbReference>
<feature type="domain" description="S1 motif" evidence="2">
    <location>
        <begin position="639"/>
        <end position="708"/>
    </location>
</feature>
<dbReference type="InterPro" id="IPR032639">
    <property type="entry name" value="Tex_YqgF"/>
</dbReference>
<dbReference type="Proteomes" id="UP001300692">
    <property type="component" value="Unassembled WGS sequence"/>
</dbReference>
<dbReference type="Pfam" id="PF00575">
    <property type="entry name" value="S1"/>
    <property type="match status" value="1"/>
</dbReference>
<dbReference type="InterPro" id="IPR055179">
    <property type="entry name" value="Tex-like_central_region"/>
</dbReference>
<accession>A0ABT3CUM7</accession>
<dbReference type="Gene3D" id="3.30.420.140">
    <property type="entry name" value="YqgF/RNase H-like domain"/>
    <property type="match status" value="1"/>
</dbReference>
<dbReference type="Pfam" id="PF16921">
    <property type="entry name" value="Tex_YqgF"/>
    <property type="match status" value="1"/>
</dbReference>
<reference evidence="3 4" key="1">
    <citation type="submission" date="2022-10" db="EMBL/GenBank/DDBJ databases">
        <title>Comparative genomics and taxonomic characterization of three novel marine species of genus Reichenbachiella exhibiting antioxidant and polysaccharide degradation activities.</title>
        <authorList>
            <person name="Muhammad N."/>
            <person name="Lee Y.-J."/>
            <person name="Ko J."/>
            <person name="Kim S.-G."/>
        </authorList>
    </citation>
    <scope>NUCLEOTIDE SEQUENCE [LARGE SCALE GENOMIC DNA]</scope>
    <source>
        <strain evidence="3 4">ABR2-5</strain>
    </source>
</reference>
<dbReference type="InterPro" id="IPR010994">
    <property type="entry name" value="RuvA_2-like"/>
</dbReference>
<dbReference type="CDD" id="cd05685">
    <property type="entry name" value="S1_Tex"/>
    <property type="match status" value="1"/>
</dbReference>
<dbReference type="InterPro" id="IPR037027">
    <property type="entry name" value="YqgF/RNaseH-like_dom_sf"/>
</dbReference>
<dbReference type="Pfam" id="PF22706">
    <property type="entry name" value="Tex_central_region"/>
    <property type="match status" value="1"/>
</dbReference>
<keyword evidence="4" id="KW-1185">Reference proteome</keyword>